<keyword evidence="1" id="KW-0479">Metal-binding</keyword>
<evidence type="ECO:0000259" key="3">
    <source>
        <dbReference type="PROSITE" id="PS50966"/>
    </source>
</evidence>
<dbReference type="KEGG" id="saca:FFV09_13555"/>
<evidence type="ECO:0000256" key="2">
    <source>
        <dbReference type="SAM" id="MobiDB-lite"/>
    </source>
</evidence>
<evidence type="ECO:0000256" key="1">
    <source>
        <dbReference type="PROSITE-ProRule" id="PRU00325"/>
    </source>
</evidence>
<dbReference type="InterPro" id="IPR007527">
    <property type="entry name" value="Znf_SWIM"/>
</dbReference>
<dbReference type="GO" id="GO:0008270">
    <property type="term" value="F:zinc ion binding"/>
    <property type="evidence" value="ECO:0007669"/>
    <property type="project" value="UniProtKB-KW"/>
</dbReference>
<dbReference type="EMBL" id="CP041217">
    <property type="protein sequence ID" value="QDH21781.1"/>
    <property type="molecule type" value="Genomic_DNA"/>
</dbReference>
<protein>
    <recommendedName>
        <fullName evidence="3">SWIM-type domain-containing protein</fullName>
    </recommendedName>
</protein>
<organism evidence="4 5">
    <name type="scientific">Saccharibacillus brassicae</name>
    <dbReference type="NCBI Taxonomy" id="2583377"/>
    <lineage>
        <taxon>Bacteria</taxon>
        <taxon>Bacillati</taxon>
        <taxon>Bacillota</taxon>
        <taxon>Bacilli</taxon>
        <taxon>Bacillales</taxon>
        <taxon>Paenibacillaceae</taxon>
        <taxon>Saccharibacillus</taxon>
    </lineage>
</organism>
<keyword evidence="1" id="KW-0863">Zinc-finger</keyword>
<dbReference type="AlphaFoldDB" id="A0A4Y6UZJ6"/>
<accession>A0A4Y6UZJ6</accession>
<keyword evidence="1" id="KW-0862">Zinc</keyword>
<dbReference type="Proteomes" id="UP000316968">
    <property type="component" value="Chromosome"/>
</dbReference>
<feature type="region of interest" description="Disordered" evidence="2">
    <location>
        <begin position="119"/>
        <end position="178"/>
    </location>
</feature>
<dbReference type="PROSITE" id="PS50966">
    <property type="entry name" value="ZF_SWIM"/>
    <property type="match status" value="1"/>
</dbReference>
<feature type="domain" description="SWIM-type" evidence="3">
    <location>
        <begin position="65"/>
        <end position="93"/>
    </location>
</feature>
<evidence type="ECO:0000313" key="4">
    <source>
        <dbReference type="EMBL" id="QDH21781.1"/>
    </source>
</evidence>
<sequence length="632" mass="68717">MGATEMKMRFGRLVALCTEDYLIRHANKGLYNRAVKDRDKGITAEYVFADAEVVCTLSDGIVCRLTDSIERFSCSCPADNLCKHVLIAILDYGRAAEAEEGSTGGNGVALEEEGVVAESGKIRGTRGRLPSGEEERQAGDSVSEPRSEPESKSGSESELKAGSGTGSGADSGAAAPRARRVPAVDLPPLDFGWLLEWPIEELVASFNAGRVEEAAFRLRYNEELEIREDSLLVVRLVRSGIEVAFTDTPGVARALCAVPGPDGDLYKLEALLRYRSSRGLDDRDALAAKLSPAILPPGLSGEFRESINALLSNGLARLPRSLGARFELLAIAARSGGLPNLEREARGIHGELELFFERHVRFSSHALLGRLSRTSLMLDALEQDIGPARQAQLVGRFRSKYYTVPRLDLYALGAEPWETRSSYRGITYYFYCAEDDGLYTYTQARPAYYEGAEFSFAGHYAERSPWKPDLTLRTASSSMLSFRAVKVSAEGRLSSGGSPALSVPPRPPVEGFRFGGLLAERFADLELGRSFIRLFGGPPRRMKLIRAATIESCVYDGSAQALKLTAVDVAGERLELLVPYHADWSTAINRLEAGRGLPAAGEFYIFASIAADGVYPISFLQGSGQTSLKLDL</sequence>
<gene>
    <name evidence="4" type="ORF">FFV09_13555</name>
</gene>
<evidence type="ECO:0000313" key="5">
    <source>
        <dbReference type="Proteomes" id="UP000316968"/>
    </source>
</evidence>
<proteinExistence type="predicted"/>
<keyword evidence="5" id="KW-1185">Reference proteome</keyword>
<dbReference type="RefSeq" id="WP_141448325.1">
    <property type="nucleotide sequence ID" value="NZ_CP041217.1"/>
</dbReference>
<name>A0A4Y6UZJ6_SACBS</name>
<dbReference type="OrthoDB" id="341498at2"/>
<feature type="compositionally biased region" description="Basic and acidic residues" evidence="2">
    <location>
        <begin position="131"/>
        <end position="159"/>
    </location>
</feature>
<reference evidence="4 5" key="1">
    <citation type="submission" date="2019-06" db="EMBL/GenBank/DDBJ databases">
        <title>Saccharibacillus brassicae sp. nov., an endophytic bacterium isolated from Chinese cabbage seeds (Brassica pekinensis).</title>
        <authorList>
            <person name="Jiang L."/>
            <person name="Lee J."/>
            <person name="Kim S.W."/>
        </authorList>
    </citation>
    <scope>NUCLEOTIDE SEQUENCE [LARGE SCALE GENOMIC DNA]</scope>
    <source>
        <strain evidence="5">KCTC 43072 / ATSA2</strain>
    </source>
</reference>